<dbReference type="Proteomes" id="UP000317421">
    <property type="component" value="Unassembled WGS sequence"/>
</dbReference>
<dbReference type="OrthoDB" id="289097at2"/>
<feature type="compositionally biased region" description="Acidic residues" evidence="1">
    <location>
        <begin position="219"/>
        <end position="231"/>
    </location>
</feature>
<comment type="caution">
    <text evidence="2">The sequence shown here is derived from an EMBL/GenBank/DDBJ whole genome shotgun (WGS) entry which is preliminary data.</text>
</comment>
<dbReference type="EMBL" id="SJPR01000008">
    <property type="protein sequence ID" value="TWT93428.1"/>
    <property type="molecule type" value="Genomic_DNA"/>
</dbReference>
<dbReference type="RefSeq" id="WP_146446601.1">
    <property type="nucleotide sequence ID" value="NZ_SJPR01000008.1"/>
</dbReference>
<name>A0A5C6A2G7_9BACT</name>
<feature type="compositionally biased region" description="Acidic residues" evidence="1">
    <location>
        <begin position="163"/>
        <end position="175"/>
    </location>
</feature>
<feature type="region of interest" description="Disordered" evidence="1">
    <location>
        <begin position="157"/>
        <end position="231"/>
    </location>
</feature>
<feature type="compositionally biased region" description="Low complexity" evidence="1">
    <location>
        <begin position="176"/>
        <end position="185"/>
    </location>
</feature>
<proteinExistence type="predicted"/>
<evidence type="ECO:0000313" key="3">
    <source>
        <dbReference type="Proteomes" id="UP000317421"/>
    </source>
</evidence>
<evidence type="ECO:0000256" key="1">
    <source>
        <dbReference type="SAM" id="MobiDB-lite"/>
    </source>
</evidence>
<accession>A0A5C6A2G7</accession>
<protein>
    <recommendedName>
        <fullName evidence="4">Carboxypeptidase regulatory-like domain-containing protein</fullName>
    </recommendedName>
</protein>
<feature type="compositionally biased region" description="Acidic residues" evidence="1">
    <location>
        <begin position="186"/>
        <end position="197"/>
    </location>
</feature>
<gene>
    <name evidence="2" type="ORF">Pla108_39220</name>
</gene>
<evidence type="ECO:0000313" key="2">
    <source>
        <dbReference type="EMBL" id="TWT93428.1"/>
    </source>
</evidence>
<dbReference type="AlphaFoldDB" id="A0A5C6A2G7"/>
<evidence type="ECO:0008006" key="4">
    <source>
        <dbReference type="Google" id="ProtNLM"/>
    </source>
</evidence>
<sequence length="231" mass="23516">MPCEKTTNRSADATRPGYRMQRLAGGLILLLGLAATGCGSGAGKAEVVPVTGRVFLGDQPLGFGSVTFQPLQGGQPASGKIDADGKFVLSTYKPSDGAAVGQHRVRVVCYASQDPANAETPTGDALGELLTPSRYAGFANSGIQVSVLADGNAPFILKLEPDPPAEEVSPEDGDEAGTAAPAADDPATDDPATDEVPADERPTARVAPSAAEPQRPSEEEAASEAATEDQG</sequence>
<organism evidence="2 3">
    <name type="scientific">Botrimarina colliarenosi</name>
    <dbReference type="NCBI Taxonomy" id="2528001"/>
    <lineage>
        <taxon>Bacteria</taxon>
        <taxon>Pseudomonadati</taxon>
        <taxon>Planctomycetota</taxon>
        <taxon>Planctomycetia</taxon>
        <taxon>Pirellulales</taxon>
        <taxon>Lacipirellulaceae</taxon>
        <taxon>Botrimarina</taxon>
    </lineage>
</organism>
<reference evidence="2 3" key="1">
    <citation type="submission" date="2019-02" db="EMBL/GenBank/DDBJ databases">
        <title>Deep-cultivation of Planctomycetes and their phenomic and genomic characterization uncovers novel biology.</title>
        <authorList>
            <person name="Wiegand S."/>
            <person name="Jogler M."/>
            <person name="Boedeker C."/>
            <person name="Pinto D."/>
            <person name="Vollmers J."/>
            <person name="Rivas-Marin E."/>
            <person name="Kohn T."/>
            <person name="Peeters S.H."/>
            <person name="Heuer A."/>
            <person name="Rast P."/>
            <person name="Oberbeckmann S."/>
            <person name="Bunk B."/>
            <person name="Jeske O."/>
            <person name="Meyerdierks A."/>
            <person name="Storesund J.E."/>
            <person name="Kallscheuer N."/>
            <person name="Luecker S."/>
            <person name="Lage O.M."/>
            <person name="Pohl T."/>
            <person name="Merkel B.J."/>
            <person name="Hornburger P."/>
            <person name="Mueller R.-W."/>
            <person name="Bruemmer F."/>
            <person name="Labrenz M."/>
            <person name="Spormann A.M."/>
            <person name="Op Den Camp H."/>
            <person name="Overmann J."/>
            <person name="Amann R."/>
            <person name="Jetten M.S.M."/>
            <person name="Mascher T."/>
            <person name="Medema M.H."/>
            <person name="Devos D.P."/>
            <person name="Kaster A.-K."/>
            <person name="Ovreas L."/>
            <person name="Rohde M."/>
            <person name="Galperin M.Y."/>
            <person name="Jogler C."/>
        </authorList>
    </citation>
    <scope>NUCLEOTIDE SEQUENCE [LARGE SCALE GENOMIC DNA]</scope>
    <source>
        <strain evidence="2 3">Pla108</strain>
    </source>
</reference>
<keyword evidence="3" id="KW-1185">Reference proteome</keyword>